<evidence type="ECO:0000256" key="2">
    <source>
        <dbReference type="ARBA" id="ARBA00022679"/>
    </source>
</evidence>
<reference evidence="5" key="1">
    <citation type="journal article" date="2022" name="G3 (Bethesda)">
        <title>High quality genome of the basidiomycete yeast Dioszegia hungarica PDD-24b-2 isolated from cloud water.</title>
        <authorList>
            <person name="Jarrige D."/>
            <person name="Haridas S."/>
            <person name="Bleykasten-Grosshans C."/>
            <person name="Joly M."/>
            <person name="Nadalig T."/>
            <person name="Sancelme M."/>
            <person name="Vuilleumier S."/>
            <person name="Grigoriev I.V."/>
            <person name="Amato P."/>
            <person name="Bringel F."/>
        </authorList>
    </citation>
    <scope>NUCLEOTIDE SEQUENCE</scope>
    <source>
        <strain evidence="5">PDD-24b-2</strain>
    </source>
</reference>
<dbReference type="FunFam" id="3.40.1180.10:FF:000005">
    <property type="entry name" value="Alkyl transferase"/>
    <property type="match status" value="1"/>
</dbReference>
<gene>
    <name evidence="5" type="ORF">MKK02DRAFT_16426</name>
</gene>
<evidence type="ECO:0000256" key="1">
    <source>
        <dbReference type="ARBA" id="ARBA00005432"/>
    </source>
</evidence>
<dbReference type="NCBIfam" id="TIGR00055">
    <property type="entry name" value="uppS"/>
    <property type="match status" value="1"/>
</dbReference>
<dbReference type="GO" id="GO:0005811">
    <property type="term" value="C:lipid droplet"/>
    <property type="evidence" value="ECO:0007669"/>
    <property type="project" value="TreeGrafter"/>
</dbReference>
<proteinExistence type="inferred from homology"/>
<dbReference type="PANTHER" id="PTHR10291:SF43">
    <property type="entry name" value="DEHYDRODOLICHYL DIPHOSPHATE SYNTHASE COMPLEX SUBUNIT DHDDS"/>
    <property type="match status" value="1"/>
</dbReference>
<dbReference type="GO" id="GO:0045547">
    <property type="term" value="F:ditrans,polycis-polyprenyl diphosphate synthase [(2E,6E)-farnesyl diphosphate specific] activity"/>
    <property type="evidence" value="ECO:0007669"/>
    <property type="project" value="TreeGrafter"/>
</dbReference>
<evidence type="ECO:0000256" key="4">
    <source>
        <dbReference type="RuleBase" id="RU363018"/>
    </source>
</evidence>
<dbReference type="InterPro" id="IPR018520">
    <property type="entry name" value="UPP_synth-like_CS"/>
</dbReference>
<dbReference type="Pfam" id="PF01255">
    <property type="entry name" value="Prenyltransf"/>
    <property type="match status" value="1"/>
</dbReference>
<dbReference type="HAMAP" id="MF_01139">
    <property type="entry name" value="ISPT"/>
    <property type="match status" value="1"/>
</dbReference>
<dbReference type="GO" id="GO:0016020">
    <property type="term" value="C:membrane"/>
    <property type="evidence" value="ECO:0007669"/>
    <property type="project" value="TreeGrafter"/>
</dbReference>
<protein>
    <recommendedName>
        <fullName evidence="4">Alkyl transferase</fullName>
        <ecNumber evidence="4">2.5.1.-</ecNumber>
    </recommendedName>
</protein>
<sequence>MSVSTSTTASISQHLLSVFLHRFHALATTVLLYLLSLGPMPKHVGFVMDGNRRYARGRGKRVVEGHTDGFQSLRRILEVCLKLRIRAVSIYAFSIDNFSRDEEEVAELMRLAKTRLMELCEHGDLLQKYGVRIRFIGRREMLPPDVRGAVEDMERLTARHTRRALSGVLNVCCPYTSRDEILGAVKRTVRDSCSEGRISASDITSENIYGNLESCESISALRIPSAQARIDRSEDLDIFVRTSNVKRLSDFMMWQSSQDTQLHFVRTMWPEFGLTDMLPILLGWQQKVWLARLGH</sequence>
<dbReference type="EC" id="2.5.1.-" evidence="4"/>
<dbReference type="RefSeq" id="XP_052944754.1">
    <property type="nucleotide sequence ID" value="XM_053085632.1"/>
</dbReference>
<keyword evidence="6" id="KW-1185">Reference proteome</keyword>
<dbReference type="EMBL" id="JAKWFO010000006">
    <property type="protein sequence ID" value="KAI9634977.1"/>
    <property type="molecule type" value="Genomic_DNA"/>
</dbReference>
<accession>A0AA38LRX2</accession>
<evidence type="ECO:0000256" key="3">
    <source>
        <dbReference type="ARBA" id="ARBA00022842"/>
    </source>
</evidence>
<dbReference type="Proteomes" id="UP001164286">
    <property type="component" value="Unassembled WGS sequence"/>
</dbReference>
<keyword evidence="2 4" id="KW-0808">Transferase</keyword>
<dbReference type="GeneID" id="77724833"/>
<dbReference type="GO" id="GO:0016094">
    <property type="term" value="P:polyprenol biosynthetic process"/>
    <property type="evidence" value="ECO:0007669"/>
    <property type="project" value="TreeGrafter"/>
</dbReference>
<comment type="similarity">
    <text evidence="1 4">Belongs to the UPP synthase family.</text>
</comment>
<evidence type="ECO:0000313" key="6">
    <source>
        <dbReference type="Proteomes" id="UP001164286"/>
    </source>
</evidence>
<dbReference type="InterPro" id="IPR001441">
    <property type="entry name" value="UPP_synth-like"/>
</dbReference>
<dbReference type="PANTHER" id="PTHR10291">
    <property type="entry name" value="DEHYDRODOLICHYL DIPHOSPHATE SYNTHASE FAMILY MEMBER"/>
    <property type="match status" value="1"/>
</dbReference>
<dbReference type="GO" id="GO:1904423">
    <property type="term" value="C:dehydrodolichyl diphosphate synthase complex"/>
    <property type="evidence" value="ECO:0007669"/>
    <property type="project" value="TreeGrafter"/>
</dbReference>
<keyword evidence="3" id="KW-0460">Magnesium</keyword>
<evidence type="ECO:0000313" key="5">
    <source>
        <dbReference type="EMBL" id="KAI9634977.1"/>
    </source>
</evidence>
<dbReference type="PROSITE" id="PS01066">
    <property type="entry name" value="UPP_SYNTHASE"/>
    <property type="match status" value="1"/>
</dbReference>
<dbReference type="GO" id="GO:0005783">
    <property type="term" value="C:endoplasmic reticulum"/>
    <property type="evidence" value="ECO:0007669"/>
    <property type="project" value="TreeGrafter"/>
</dbReference>
<dbReference type="InterPro" id="IPR036424">
    <property type="entry name" value="UPP_synth-like_sf"/>
</dbReference>
<comment type="caution">
    <text evidence="5">The sequence shown here is derived from an EMBL/GenBank/DDBJ whole genome shotgun (WGS) entry which is preliminary data.</text>
</comment>
<dbReference type="Gene3D" id="3.40.1180.10">
    <property type="entry name" value="Decaprenyl diphosphate synthase-like"/>
    <property type="match status" value="1"/>
</dbReference>
<dbReference type="CDD" id="cd00475">
    <property type="entry name" value="Cis_IPPS"/>
    <property type="match status" value="1"/>
</dbReference>
<organism evidence="5 6">
    <name type="scientific">Dioszegia hungarica</name>
    <dbReference type="NCBI Taxonomy" id="4972"/>
    <lineage>
        <taxon>Eukaryota</taxon>
        <taxon>Fungi</taxon>
        <taxon>Dikarya</taxon>
        <taxon>Basidiomycota</taxon>
        <taxon>Agaricomycotina</taxon>
        <taxon>Tremellomycetes</taxon>
        <taxon>Tremellales</taxon>
        <taxon>Bulleribasidiaceae</taxon>
        <taxon>Dioszegia</taxon>
    </lineage>
</organism>
<dbReference type="AlphaFoldDB" id="A0AA38LRX2"/>
<dbReference type="SUPFAM" id="SSF64005">
    <property type="entry name" value="Undecaprenyl diphosphate synthase"/>
    <property type="match status" value="1"/>
</dbReference>
<name>A0AA38LRX2_9TREE</name>